<keyword evidence="5" id="KW-0805">Transcription regulation</keyword>
<dbReference type="EMBL" id="CAUOFW020006514">
    <property type="protein sequence ID" value="CAK9175024.1"/>
    <property type="molecule type" value="Genomic_DNA"/>
</dbReference>
<gene>
    <name evidence="11" type="ORF">ILEXP_LOCUS44557</name>
    <name evidence="12" type="ORF">ILEXP_LOCUS44818</name>
</gene>
<feature type="region of interest" description="Disordered" evidence="9">
    <location>
        <begin position="171"/>
        <end position="203"/>
    </location>
</feature>
<feature type="domain" description="C2H2-type" evidence="10">
    <location>
        <begin position="53"/>
        <end position="80"/>
    </location>
</feature>
<dbReference type="Gene3D" id="3.30.160.60">
    <property type="entry name" value="Classic Zinc Finger"/>
    <property type="match status" value="1"/>
</dbReference>
<evidence type="ECO:0000256" key="9">
    <source>
        <dbReference type="SAM" id="MobiDB-lite"/>
    </source>
</evidence>
<keyword evidence="3 8" id="KW-0863">Zinc-finger</keyword>
<evidence type="ECO:0000256" key="6">
    <source>
        <dbReference type="ARBA" id="ARBA00023163"/>
    </source>
</evidence>
<evidence type="ECO:0000313" key="13">
    <source>
        <dbReference type="Proteomes" id="UP001642360"/>
    </source>
</evidence>
<dbReference type="AlphaFoldDB" id="A0ABC8TZU2"/>
<evidence type="ECO:0000313" key="11">
    <source>
        <dbReference type="EMBL" id="CAK9174794.1"/>
    </source>
</evidence>
<dbReference type="InterPro" id="IPR013087">
    <property type="entry name" value="Znf_C2H2_type"/>
</dbReference>
<evidence type="ECO:0000256" key="1">
    <source>
        <dbReference type="ARBA" id="ARBA00004123"/>
    </source>
</evidence>
<evidence type="ECO:0000313" key="12">
    <source>
        <dbReference type="EMBL" id="CAK9175024.1"/>
    </source>
</evidence>
<dbReference type="GO" id="GO:0005634">
    <property type="term" value="C:nucleus"/>
    <property type="evidence" value="ECO:0007669"/>
    <property type="project" value="UniProtKB-SubCell"/>
</dbReference>
<evidence type="ECO:0000259" key="10">
    <source>
        <dbReference type="PROSITE" id="PS50157"/>
    </source>
</evidence>
<sequence>MNRFHLRNSSKYSKPRLPLSMDAEKNGNSEASSDENDQPEKFSDDNTGIGRSYECTFCKRGFTNAQALGGHMNMHRKDKAKGKKQHTRDSSFSKKFNEDSMLSGYVPPISGDHGSYFTAFGGQMNCPLYFPPSNPTYQQVYHGNNLAVPRSKQLKFNEEIVGANLSLRIGPPHTGDWKRKKRDGKEDGVENEVDLELRLGHDP</sequence>
<dbReference type="InterPro" id="IPR036236">
    <property type="entry name" value="Znf_C2H2_sf"/>
</dbReference>
<proteinExistence type="predicted"/>
<organism evidence="12 13">
    <name type="scientific">Ilex paraguariensis</name>
    <name type="common">yerba mate</name>
    <dbReference type="NCBI Taxonomy" id="185542"/>
    <lineage>
        <taxon>Eukaryota</taxon>
        <taxon>Viridiplantae</taxon>
        <taxon>Streptophyta</taxon>
        <taxon>Embryophyta</taxon>
        <taxon>Tracheophyta</taxon>
        <taxon>Spermatophyta</taxon>
        <taxon>Magnoliopsida</taxon>
        <taxon>eudicotyledons</taxon>
        <taxon>Gunneridae</taxon>
        <taxon>Pentapetalae</taxon>
        <taxon>asterids</taxon>
        <taxon>campanulids</taxon>
        <taxon>Aquifoliales</taxon>
        <taxon>Aquifoliaceae</taxon>
        <taxon>Ilex</taxon>
    </lineage>
</organism>
<dbReference type="SMART" id="SM00355">
    <property type="entry name" value="ZnF_C2H2"/>
    <property type="match status" value="1"/>
</dbReference>
<dbReference type="Proteomes" id="UP001642360">
    <property type="component" value="Unassembled WGS sequence"/>
</dbReference>
<protein>
    <recommendedName>
        <fullName evidence="10">C2H2-type domain-containing protein</fullName>
    </recommendedName>
</protein>
<feature type="region of interest" description="Disordered" evidence="9">
    <location>
        <begin position="69"/>
        <end position="93"/>
    </location>
</feature>
<evidence type="ECO:0000256" key="8">
    <source>
        <dbReference type="PROSITE-ProRule" id="PRU00042"/>
    </source>
</evidence>
<accession>A0ABC8TZU2</accession>
<comment type="caution">
    <text evidence="12">The sequence shown here is derived from an EMBL/GenBank/DDBJ whole genome shotgun (WGS) entry which is preliminary data.</text>
</comment>
<evidence type="ECO:0000256" key="7">
    <source>
        <dbReference type="ARBA" id="ARBA00023242"/>
    </source>
</evidence>
<reference evidence="12 13" key="1">
    <citation type="submission" date="2024-02" db="EMBL/GenBank/DDBJ databases">
        <authorList>
            <person name="Vignale AGUSTIN F."/>
            <person name="Sosa J E."/>
            <person name="Modenutti C."/>
        </authorList>
    </citation>
    <scope>NUCLEOTIDE SEQUENCE [LARGE SCALE GENOMIC DNA]</scope>
</reference>
<dbReference type="SUPFAM" id="SSF57667">
    <property type="entry name" value="beta-beta-alpha zinc fingers"/>
    <property type="match status" value="1"/>
</dbReference>
<evidence type="ECO:0000256" key="2">
    <source>
        <dbReference type="ARBA" id="ARBA00022723"/>
    </source>
</evidence>
<keyword evidence="6" id="KW-0804">Transcription</keyword>
<feature type="region of interest" description="Disordered" evidence="9">
    <location>
        <begin position="1"/>
        <end position="47"/>
    </location>
</feature>
<dbReference type="EMBL" id="CAUOFW020006438">
    <property type="protein sequence ID" value="CAK9174794.1"/>
    <property type="molecule type" value="Genomic_DNA"/>
</dbReference>
<keyword evidence="2" id="KW-0479">Metal-binding</keyword>
<dbReference type="GO" id="GO:0008270">
    <property type="term" value="F:zinc ion binding"/>
    <property type="evidence" value="ECO:0007669"/>
    <property type="project" value="UniProtKB-KW"/>
</dbReference>
<keyword evidence="4" id="KW-0862">Zinc</keyword>
<name>A0ABC8TZU2_9AQUA</name>
<evidence type="ECO:0000256" key="5">
    <source>
        <dbReference type="ARBA" id="ARBA00023015"/>
    </source>
</evidence>
<evidence type="ECO:0000256" key="4">
    <source>
        <dbReference type="ARBA" id="ARBA00022833"/>
    </source>
</evidence>
<dbReference type="PROSITE" id="PS00028">
    <property type="entry name" value="ZINC_FINGER_C2H2_1"/>
    <property type="match status" value="1"/>
</dbReference>
<keyword evidence="7" id="KW-0539">Nucleus</keyword>
<dbReference type="PROSITE" id="PS50157">
    <property type="entry name" value="ZINC_FINGER_C2H2_2"/>
    <property type="match status" value="1"/>
</dbReference>
<keyword evidence="13" id="KW-1185">Reference proteome</keyword>
<dbReference type="PANTHER" id="PTHR45801">
    <property type="entry name" value="OS07G0101800 PROTEIN"/>
    <property type="match status" value="1"/>
</dbReference>
<feature type="compositionally biased region" description="Basic residues" evidence="9">
    <location>
        <begin position="73"/>
        <end position="86"/>
    </location>
</feature>
<dbReference type="PANTHER" id="PTHR45801:SF111">
    <property type="entry name" value="C2H2 AND C2HC ZINC FINGERS SUPERFAMILY PROTEIN"/>
    <property type="match status" value="1"/>
</dbReference>
<evidence type="ECO:0000256" key="3">
    <source>
        <dbReference type="ARBA" id="ARBA00022771"/>
    </source>
</evidence>
<comment type="subcellular location">
    <subcellularLocation>
        <location evidence="1">Nucleus</location>
    </subcellularLocation>
</comment>
<dbReference type="Pfam" id="PF13912">
    <property type="entry name" value="zf-C2H2_6"/>
    <property type="match status" value="1"/>
</dbReference>
<dbReference type="InterPro" id="IPR052426">
    <property type="entry name" value="Plant_dev_regulator"/>
</dbReference>